<reference evidence="2 3" key="1">
    <citation type="submission" date="2016-12" db="EMBL/GenBank/DDBJ databases">
        <title>Amycolatopsis keratiniphila subsp. keratiniphila genome sequencing and assembly.</title>
        <authorList>
            <person name="Mayilraj S."/>
            <person name="Kaur N."/>
        </authorList>
    </citation>
    <scope>NUCLEOTIDE SEQUENCE [LARGE SCALE GENOMIC DNA]</scope>
    <source>
        <strain evidence="2 3">DSM 44409</strain>
    </source>
</reference>
<proteinExistence type="predicted"/>
<gene>
    <name evidence="2" type="ORF">AVR91_0237310</name>
</gene>
<evidence type="ECO:0000313" key="2">
    <source>
        <dbReference type="EMBL" id="ONF62754.1"/>
    </source>
</evidence>
<accession>A0A1W2LJ36</accession>
<feature type="domain" description="Xaa-Pro dipeptidyl-peptidase C-terminal" evidence="1">
    <location>
        <begin position="1"/>
        <end position="48"/>
    </location>
</feature>
<dbReference type="SUPFAM" id="SSF49785">
    <property type="entry name" value="Galactose-binding domain-like"/>
    <property type="match status" value="1"/>
</dbReference>
<dbReference type="AlphaFoldDB" id="A0A1W2LJ36"/>
<dbReference type="GO" id="GO:0008239">
    <property type="term" value="F:dipeptidyl-peptidase activity"/>
    <property type="evidence" value="ECO:0007669"/>
    <property type="project" value="InterPro"/>
</dbReference>
<dbReference type="RefSeq" id="WP_323807908.1">
    <property type="nucleotide sequence ID" value="NZ_LQMT02000040.1"/>
</dbReference>
<evidence type="ECO:0000313" key="3">
    <source>
        <dbReference type="Proteomes" id="UP000076660"/>
    </source>
</evidence>
<evidence type="ECO:0000259" key="1">
    <source>
        <dbReference type="Pfam" id="PF08530"/>
    </source>
</evidence>
<dbReference type="InterPro" id="IPR013736">
    <property type="entry name" value="Xaa-Pro_dipept_C"/>
</dbReference>
<dbReference type="Gene3D" id="2.60.120.260">
    <property type="entry name" value="Galactose-binding domain-like"/>
    <property type="match status" value="1"/>
</dbReference>
<comment type="caution">
    <text evidence="2">The sequence shown here is derived from an EMBL/GenBank/DDBJ whole genome shotgun (WGS) entry which is preliminary data.</text>
</comment>
<dbReference type="InterPro" id="IPR008979">
    <property type="entry name" value="Galactose-bd-like_sf"/>
</dbReference>
<name>A0A1W2LJ36_9PSEU</name>
<dbReference type="EMBL" id="LQMT02000040">
    <property type="protein sequence ID" value="ONF62754.1"/>
    <property type="molecule type" value="Genomic_DNA"/>
</dbReference>
<protein>
    <recommendedName>
        <fullName evidence="1">Xaa-Pro dipeptidyl-peptidase C-terminal domain-containing protein</fullName>
    </recommendedName>
</protein>
<dbReference type="Proteomes" id="UP000076660">
    <property type="component" value="Unassembled WGS sequence"/>
</dbReference>
<sequence>YTMTFRLASTDHVVPQGHQLALIIGGTDGSFISGPAQYPKITVDLGKTSLALPVAGSGPSAVPAALPAAPAQIAPATVSGLERG</sequence>
<organism evidence="2 3">
    <name type="scientific">Amycolatopsis keratiniphila subsp. keratiniphila</name>
    <dbReference type="NCBI Taxonomy" id="227715"/>
    <lineage>
        <taxon>Bacteria</taxon>
        <taxon>Bacillati</taxon>
        <taxon>Actinomycetota</taxon>
        <taxon>Actinomycetes</taxon>
        <taxon>Pseudonocardiales</taxon>
        <taxon>Pseudonocardiaceae</taxon>
        <taxon>Amycolatopsis</taxon>
        <taxon>Amycolatopsis japonica group</taxon>
    </lineage>
</organism>
<feature type="non-terminal residue" evidence="2">
    <location>
        <position position="1"/>
    </location>
</feature>
<dbReference type="Pfam" id="PF08530">
    <property type="entry name" value="PepX_C"/>
    <property type="match status" value="1"/>
</dbReference>